<keyword evidence="1" id="KW-0812">Transmembrane</keyword>
<organism evidence="2 3">
    <name type="scientific">candidate division WS6 bacterium GW2011_GWF2_39_15</name>
    <dbReference type="NCBI Taxonomy" id="1619100"/>
    <lineage>
        <taxon>Bacteria</taxon>
        <taxon>Candidatus Dojkabacteria</taxon>
    </lineage>
</organism>
<keyword evidence="1" id="KW-1133">Transmembrane helix</keyword>
<sequence length="232" mass="26477">MCRSRVRTPSLAPLTQNTVKILKQKNSWFSGLTHNYFVARKFFKGDLQREIHVTVYDPVLDMSSYGDLFVCQKNVLLSINTGLTYEAGIYEFEMNDIFSQVTSDDELLTKVLNKTGEATTLTSKTVNEKPLIWVNKQFLILPGLQAELKNGTLLQGSFKTIYLNRKDDAQRIENLFNIIQKVIRGESFSTGTMLPGLSSSQFLVSIYFVLIFAPVFTIAFVLFFFFILIYSK</sequence>
<evidence type="ECO:0000256" key="1">
    <source>
        <dbReference type="SAM" id="Phobius"/>
    </source>
</evidence>
<dbReference type="EMBL" id="LBWK01000001">
    <property type="protein sequence ID" value="KKR06034.1"/>
    <property type="molecule type" value="Genomic_DNA"/>
</dbReference>
<protein>
    <submittedName>
        <fullName evidence="2">Uncharacterized protein</fullName>
    </submittedName>
</protein>
<dbReference type="Proteomes" id="UP000034799">
    <property type="component" value="Unassembled WGS sequence"/>
</dbReference>
<name>A0A0G0MPP5_9BACT</name>
<evidence type="ECO:0000313" key="3">
    <source>
        <dbReference type="Proteomes" id="UP000034799"/>
    </source>
</evidence>
<keyword evidence="1" id="KW-0472">Membrane</keyword>
<comment type="caution">
    <text evidence="2">The sequence shown here is derived from an EMBL/GenBank/DDBJ whole genome shotgun (WGS) entry which is preliminary data.</text>
</comment>
<gene>
    <name evidence="2" type="ORF">UT34_C0001G0074</name>
</gene>
<feature type="transmembrane region" description="Helical" evidence="1">
    <location>
        <begin position="202"/>
        <end position="230"/>
    </location>
</feature>
<dbReference type="STRING" id="1619100.UT34_C0001G0074"/>
<reference evidence="2 3" key="1">
    <citation type="journal article" date="2015" name="Nature">
        <title>rRNA introns, odd ribosomes, and small enigmatic genomes across a large radiation of phyla.</title>
        <authorList>
            <person name="Brown C.T."/>
            <person name="Hug L.A."/>
            <person name="Thomas B.C."/>
            <person name="Sharon I."/>
            <person name="Castelle C.J."/>
            <person name="Singh A."/>
            <person name="Wilkins M.J."/>
            <person name="Williams K.H."/>
            <person name="Banfield J.F."/>
        </authorList>
    </citation>
    <scope>NUCLEOTIDE SEQUENCE [LARGE SCALE GENOMIC DNA]</scope>
</reference>
<accession>A0A0G0MPP5</accession>
<dbReference type="AlphaFoldDB" id="A0A0G0MPP5"/>
<proteinExistence type="predicted"/>
<evidence type="ECO:0000313" key="2">
    <source>
        <dbReference type="EMBL" id="KKR06034.1"/>
    </source>
</evidence>